<name>K0SSZ8_THAOC</name>
<feature type="compositionally biased region" description="Acidic residues" evidence="1">
    <location>
        <begin position="72"/>
        <end position="88"/>
    </location>
</feature>
<dbReference type="Proteomes" id="UP000266841">
    <property type="component" value="Unassembled WGS sequence"/>
</dbReference>
<evidence type="ECO:0000256" key="1">
    <source>
        <dbReference type="SAM" id="MobiDB-lite"/>
    </source>
</evidence>
<proteinExistence type="predicted"/>
<gene>
    <name evidence="2" type="ORF">THAOC_15180</name>
</gene>
<protein>
    <submittedName>
        <fullName evidence="2">Uncharacterized protein</fullName>
    </submittedName>
</protein>
<feature type="compositionally biased region" description="Basic and acidic residues" evidence="1">
    <location>
        <begin position="189"/>
        <end position="205"/>
    </location>
</feature>
<feature type="region of interest" description="Disordered" evidence="1">
    <location>
        <begin position="189"/>
        <end position="217"/>
    </location>
</feature>
<dbReference type="eggNOG" id="ENOG502TAUX">
    <property type="taxonomic scope" value="Eukaryota"/>
</dbReference>
<evidence type="ECO:0000313" key="2">
    <source>
        <dbReference type="EMBL" id="EJK64116.1"/>
    </source>
</evidence>
<accession>K0SSZ8</accession>
<dbReference type="EMBL" id="AGNL01017621">
    <property type="protein sequence ID" value="EJK64116.1"/>
    <property type="molecule type" value="Genomic_DNA"/>
</dbReference>
<sequence>MPEPPRSWHDVADPYAKSMQMVERRVQVVRNRNNAEEAKVERSIRALVDKKNKDDNERLIKAKNAGSGGLDGMDEDDDDDSNEDDESNGEEKLNNRNHMGWLSSEAGMLFLGKRARDYMLAYRAFETDEMKGGMKDSGKPLDITHHMIEKMKKVVSSHRAALDHDRDYLDKIIKEECFDLVRFVVKSESKSLPVKREETSGETSRKSSRKRTKRSRG</sequence>
<feature type="compositionally biased region" description="Basic residues" evidence="1">
    <location>
        <begin position="206"/>
        <end position="217"/>
    </location>
</feature>
<evidence type="ECO:0000313" key="3">
    <source>
        <dbReference type="Proteomes" id="UP000266841"/>
    </source>
</evidence>
<dbReference type="AlphaFoldDB" id="K0SSZ8"/>
<reference evidence="2 3" key="1">
    <citation type="journal article" date="2012" name="Genome Biol.">
        <title>Genome and low-iron response of an oceanic diatom adapted to chronic iron limitation.</title>
        <authorList>
            <person name="Lommer M."/>
            <person name="Specht M."/>
            <person name="Roy A.S."/>
            <person name="Kraemer L."/>
            <person name="Andreson R."/>
            <person name="Gutowska M.A."/>
            <person name="Wolf J."/>
            <person name="Bergner S.V."/>
            <person name="Schilhabel M.B."/>
            <person name="Klostermeier U.C."/>
            <person name="Beiko R.G."/>
            <person name="Rosenstiel P."/>
            <person name="Hippler M."/>
            <person name="Laroche J."/>
        </authorList>
    </citation>
    <scope>NUCLEOTIDE SEQUENCE [LARGE SCALE GENOMIC DNA]</scope>
    <source>
        <strain evidence="2 3">CCMP1005</strain>
    </source>
</reference>
<organism evidence="2 3">
    <name type="scientific">Thalassiosira oceanica</name>
    <name type="common">Marine diatom</name>
    <dbReference type="NCBI Taxonomy" id="159749"/>
    <lineage>
        <taxon>Eukaryota</taxon>
        <taxon>Sar</taxon>
        <taxon>Stramenopiles</taxon>
        <taxon>Ochrophyta</taxon>
        <taxon>Bacillariophyta</taxon>
        <taxon>Coscinodiscophyceae</taxon>
        <taxon>Thalassiosirophycidae</taxon>
        <taxon>Thalassiosirales</taxon>
        <taxon>Thalassiosiraceae</taxon>
        <taxon>Thalassiosira</taxon>
    </lineage>
</organism>
<comment type="caution">
    <text evidence="2">The sequence shown here is derived from an EMBL/GenBank/DDBJ whole genome shotgun (WGS) entry which is preliminary data.</text>
</comment>
<feature type="compositionally biased region" description="Basic and acidic residues" evidence="1">
    <location>
        <begin position="47"/>
        <end position="60"/>
    </location>
</feature>
<feature type="region of interest" description="Disordered" evidence="1">
    <location>
        <begin position="47"/>
        <end position="96"/>
    </location>
</feature>
<keyword evidence="3" id="KW-1185">Reference proteome</keyword>